<evidence type="ECO:0000313" key="1">
    <source>
        <dbReference type="EMBL" id="OIQ65402.1"/>
    </source>
</evidence>
<reference evidence="1" key="1">
    <citation type="submission" date="2016-10" db="EMBL/GenBank/DDBJ databases">
        <title>Sequence of Gallionella enrichment culture.</title>
        <authorList>
            <person name="Poehlein A."/>
            <person name="Muehling M."/>
            <person name="Daniel R."/>
        </authorList>
    </citation>
    <scope>NUCLEOTIDE SEQUENCE</scope>
</reference>
<name>A0A1J5P2W2_9ZZZZ</name>
<gene>
    <name evidence="1" type="ORF">GALL_530390</name>
</gene>
<proteinExistence type="predicted"/>
<organism evidence="1">
    <name type="scientific">mine drainage metagenome</name>
    <dbReference type="NCBI Taxonomy" id="410659"/>
    <lineage>
        <taxon>unclassified sequences</taxon>
        <taxon>metagenomes</taxon>
        <taxon>ecological metagenomes</taxon>
    </lineage>
</organism>
<accession>A0A1J5P2W2</accession>
<protein>
    <submittedName>
        <fullName evidence="1">Uncharacterized protein</fullName>
    </submittedName>
</protein>
<comment type="caution">
    <text evidence="1">The sequence shown here is derived from an EMBL/GenBank/DDBJ whole genome shotgun (WGS) entry which is preliminary data.</text>
</comment>
<sequence length="285" mass="30813">MRHQDRATRFVGLRGGQDTVTFSLGIDEMLKQHCRVGLIEVPARIFLLGLAEDVAIGQRDRAVGVVERHVHDVTHAQDIHRQTLQPIGQLARNRVAVVAADLLEIGELADFHAIAPNLPAQAPGAQRRAFPVILDKADVVQAGVDANGVEAAKIERLKVGRRGLYQHLILIVVLQTVRVLAIAPVSGAARGLHIRRRPRPGAKAAQRGCRVKGARAHFHVVGLQDGTAFGRPIGLKPKDDFLKTAGSGACRCHRQPRLPPTLGRALSIGNGGARVNHAFQPRGDY</sequence>
<dbReference type="AlphaFoldDB" id="A0A1J5P2W2"/>
<dbReference type="EMBL" id="MLJW01007352">
    <property type="protein sequence ID" value="OIQ65402.1"/>
    <property type="molecule type" value="Genomic_DNA"/>
</dbReference>